<dbReference type="Gene3D" id="3.50.50.60">
    <property type="entry name" value="FAD/NAD(P)-binding domain"/>
    <property type="match status" value="1"/>
</dbReference>
<accession>A0ABS9TGE4</accession>
<sequence>MEQEQPGAGPVLIVGAGPTGLTAALLLARLGVACTVLERRAGIHPLPRAVHLDDEGARILQRAGIGDAFAGISIPAAGLRLLDARLQPFAQFRHDRPAGVHGHPESNLFHQPDLERLLREELARRPLAQLREYTEVKDVSRPDGRPEGVLVHLTDARTGVREQLRAAAVLGCDGAGSTVRDAIGARLRDLRFTERWFVLDARSDRPLPTWGGVDQICDPRRAATFLPLPGDRYRWEFRMRPGETAEDMMRPERIATLTRRWGTRVGDLDVLRAGEYTFRARIADRWRRGRVLLLGDAAHLTPPFIGQGLGAGLRDAHNLAWKLAAVLEGGDEHTLLDSYQAERGPHAEAVIHGAVLVGHAMTGGQDLAAALRRPAAGVLLRIPGVRTAAQRGIATRYGPGPLVERRRHRRDLSGTPCPQPTVRVDGRQARLDEVLGDGYALLATGSAPRSVLVRARRLGARTLHLGPGPHVGDVTIEEGEELLAWLEHGRASAALLRPDRIVLATTPR</sequence>
<dbReference type="RefSeq" id="WP_241038082.1">
    <property type="nucleotide sequence ID" value="NZ_BAAAJF010000003.1"/>
</dbReference>
<feature type="domain" description="FAD-binding" evidence="2">
    <location>
        <begin position="10"/>
        <end position="352"/>
    </location>
</feature>
<dbReference type="PRINTS" id="PR00420">
    <property type="entry name" value="RNGMNOXGNASE"/>
</dbReference>
<dbReference type="GO" id="GO:0008688">
    <property type="term" value="F:3-(3-hydroxyphenyl)propionate hydroxylase activity"/>
    <property type="evidence" value="ECO:0007669"/>
    <property type="project" value="UniProtKB-EC"/>
</dbReference>
<name>A0ABS9TGE4_9PSEU</name>
<proteinExistence type="predicted"/>
<dbReference type="EC" id="1.14.13.127" evidence="3"/>
<evidence type="ECO:0000259" key="2">
    <source>
        <dbReference type="Pfam" id="PF01494"/>
    </source>
</evidence>
<organism evidence="3 4">
    <name type="scientific">Pseudonocardia alaniniphila</name>
    <dbReference type="NCBI Taxonomy" id="75291"/>
    <lineage>
        <taxon>Bacteria</taxon>
        <taxon>Bacillati</taxon>
        <taxon>Actinomycetota</taxon>
        <taxon>Actinomycetes</taxon>
        <taxon>Pseudonocardiales</taxon>
        <taxon>Pseudonocardiaceae</taxon>
        <taxon>Pseudonocardia</taxon>
    </lineage>
</organism>
<reference evidence="3 4" key="1">
    <citation type="submission" date="2022-03" db="EMBL/GenBank/DDBJ databases">
        <title>Pseudonocardia alaer sp. nov., a novel actinomycete isolated from reed forest soil.</title>
        <authorList>
            <person name="Wang L."/>
        </authorList>
    </citation>
    <scope>NUCLEOTIDE SEQUENCE [LARGE SCALE GENOMIC DNA]</scope>
    <source>
        <strain evidence="3 4">Y-16303</strain>
    </source>
</reference>
<dbReference type="Proteomes" id="UP001299970">
    <property type="component" value="Unassembled WGS sequence"/>
</dbReference>
<dbReference type="NCBIfam" id="NF004829">
    <property type="entry name" value="PRK06183.1-3"/>
    <property type="match status" value="1"/>
</dbReference>
<evidence type="ECO:0000313" key="3">
    <source>
        <dbReference type="EMBL" id="MCH6167619.1"/>
    </source>
</evidence>
<dbReference type="PANTHER" id="PTHR43476">
    <property type="entry name" value="3-(3-HYDROXY-PHENYL)PROPIONATE/3-HYDROXYCINNAMIC ACID HYDROXYLASE"/>
    <property type="match status" value="1"/>
</dbReference>
<keyword evidence="1 3" id="KW-0560">Oxidoreductase</keyword>
<dbReference type="InterPro" id="IPR002938">
    <property type="entry name" value="FAD-bd"/>
</dbReference>
<gene>
    <name evidence="3" type="ORF">MMF94_18190</name>
</gene>
<dbReference type="InterPro" id="IPR036188">
    <property type="entry name" value="FAD/NAD-bd_sf"/>
</dbReference>
<dbReference type="InterPro" id="IPR050631">
    <property type="entry name" value="PheA/TfdB_FAD_monoxygenase"/>
</dbReference>
<dbReference type="SUPFAM" id="SSF51905">
    <property type="entry name" value="FAD/NAD(P)-binding domain"/>
    <property type="match status" value="1"/>
</dbReference>
<evidence type="ECO:0000256" key="1">
    <source>
        <dbReference type="ARBA" id="ARBA00023002"/>
    </source>
</evidence>
<keyword evidence="4" id="KW-1185">Reference proteome</keyword>
<comment type="caution">
    <text evidence="3">The sequence shown here is derived from an EMBL/GenBank/DDBJ whole genome shotgun (WGS) entry which is preliminary data.</text>
</comment>
<evidence type="ECO:0000313" key="4">
    <source>
        <dbReference type="Proteomes" id="UP001299970"/>
    </source>
</evidence>
<dbReference type="Gene3D" id="3.30.70.2450">
    <property type="match status" value="1"/>
</dbReference>
<dbReference type="EMBL" id="JAKXMK010000015">
    <property type="protein sequence ID" value="MCH6167619.1"/>
    <property type="molecule type" value="Genomic_DNA"/>
</dbReference>
<dbReference type="PANTHER" id="PTHR43476:SF3">
    <property type="entry name" value="FAD-BINDING MONOOXYGENASE"/>
    <property type="match status" value="1"/>
</dbReference>
<dbReference type="Pfam" id="PF01494">
    <property type="entry name" value="FAD_binding_3"/>
    <property type="match status" value="1"/>
</dbReference>
<protein>
    <submittedName>
        <fullName evidence="3">Bifunctional 3-(3-hydroxy-phenyl)propionate/3-hydroxycinnamic acid hydroxylase</fullName>
        <ecNumber evidence="3">1.14.13.127</ecNumber>
    </submittedName>
</protein>